<evidence type="ECO:0000256" key="4">
    <source>
        <dbReference type="ARBA" id="ARBA00022840"/>
    </source>
</evidence>
<gene>
    <name evidence="8" type="ORF">C7B45_03730</name>
</gene>
<dbReference type="InterPro" id="IPR020845">
    <property type="entry name" value="AMP-binding_CS"/>
</dbReference>
<dbReference type="Pfam" id="PF16177">
    <property type="entry name" value="ACAS_N"/>
    <property type="match status" value="1"/>
</dbReference>
<dbReference type="InterPro" id="IPR005914">
    <property type="entry name" value="Acac_CoA_synth"/>
</dbReference>
<dbReference type="GO" id="GO:0030729">
    <property type="term" value="F:acetoacetate-CoA ligase activity"/>
    <property type="evidence" value="ECO:0007669"/>
    <property type="project" value="InterPro"/>
</dbReference>
<evidence type="ECO:0000256" key="2">
    <source>
        <dbReference type="ARBA" id="ARBA00022598"/>
    </source>
</evidence>
<feature type="domain" description="AMP-binding enzyme C-terminal" evidence="6">
    <location>
        <begin position="544"/>
        <end position="618"/>
    </location>
</feature>
<dbReference type="SUPFAM" id="SSF56801">
    <property type="entry name" value="Acetyl-CoA synthetase-like"/>
    <property type="match status" value="1"/>
</dbReference>
<comment type="similarity">
    <text evidence="1">Belongs to the ATP-dependent AMP-binding enzyme family.</text>
</comment>
<dbReference type="AlphaFoldDB" id="A0A2T2WLV6"/>
<dbReference type="InterPro" id="IPR000873">
    <property type="entry name" value="AMP-dep_synth/lig_dom"/>
</dbReference>
<evidence type="ECO:0000259" key="5">
    <source>
        <dbReference type="Pfam" id="PF00501"/>
    </source>
</evidence>
<dbReference type="InterPro" id="IPR045851">
    <property type="entry name" value="AMP-bd_C_sf"/>
</dbReference>
<sequence>MNDSPNRDQAEPLWTPSLSRIKNSNLMQFINWLGSRGLDFPSYEALWEWSTTDVEAFWRAVWDYFEIISGTPYHTITDGTSMPDVHWFLGATLNYAEHAFRYRRPGEAALLFQTEWSECGEWDWNTLETLVGALCHTLRELGVEAGDRVAAYLPNIPHTVAAFLATASLGAVWSSCSPDFGPAAVLDRFGQIQPKVLLVADGYQYGGRVYDRRDVVRTITQSLPDLKATIFVPHLFPTQSIPALPHCLSWDSAVAHSRPLTFTRVPFDHPLWILYSSGTTGIPKAIVHGHGGMLLHHLVNTAFHMDLKPGDRFFWYTTTGWMMWNIVVSALLQGATSILYEGNPGFPDFNRLWEVASQTNMTVFGTSAAFLHNCMKAELNPGHTFDLGALRTIGSTGSPLMPQAFRWVYEHVKSDVWLASASGGTDVCNPFVGGVPILPVYAGEIQQRALGAAVHAYDEAGRSVIDQVGELVITQPMPSMPIYFWNDPDGSRYRSSYFEVYPGVWRHGDWIRITPSGAVIIYGRSDSTINRYGVRMGSSEIYRVIEAMSEIQDSLVVDVELSGKRSFMPLYVQLKPGFSLDSVLERRIREHIRAQLSPRHVPDAIYAISDIPKTLNGKKLEVPVKKILMGMPVDKAVQLAAMQNPEALEALIATIRHNPPERNITS</sequence>
<dbReference type="InterPro" id="IPR042099">
    <property type="entry name" value="ANL_N_sf"/>
</dbReference>
<evidence type="ECO:0000256" key="1">
    <source>
        <dbReference type="ARBA" id="ARBA00006432"/>
    </source>
</evidence>
<accession>A0A2T2WLV6</accession>
<evidence type="ECO:0000259" key="6">
    <source>
        <dbReference type="Pfam" id="PF13193"/>
    </source>
</evidence>
<dbReference type="Proteomes" id="UP000241848">
    <property type="component" value="Unassembled WGS sequence"/>
</dbReference>
<feature type="domain" description="AMP-dependent synthetase/ligase" evidence="5">
    <location>
        <begin position="103"/>
        <end position="477"/>
    </location>
</feature>
<keyword evidence="3" id="KW-0547">Nucleotide-binding</keyword>
<dbReference type="InterPro" id="IPR032387">
    <property type="entry name" value="ACAS_N"/>
</dbReference>
<dbReference type="PROSITE" id="PS00455">
    <property type="entry name" value="AMP_BINDING"/>
    <property type="match status" value="1"/>
</dbReference>
<comment type="caution">
    <text evidence="8">The sequence shown here is derived from an EMBL/GenBank/DDBJ whole genome shotgun (WGS) entry which is preliminary data.</text>
</comment>
<dbReference type="Pfam" id="PF00501">
    <property type="entry name" value="AMP-binding"/>
    <property type="match status" value="1"/>
</dbReference>
<dbReference type="InterPro" id="IPR025110">
    <property type="entry name" value="AMP-bd_C"/>
</dbReference>
<dbReference type="Gene3D" id="3.40.50.12780">
    <property type="entry name" value="N-terminal domain of ligase-like"/>
    <property type="match status" value="1"/>
</dbReference>
<reference evidence="8 9" key="1">
    <citation type="journal article" date="2014" name="BMC Genomics">
        <title>Comparison of environmental and isolate Sulfobacillus genomes reveals diverse carbon, sulfur, nitrogen, and hydrogen metabolisms.</title>
        <authorList>
            <person name="Justice N.B."/>
            <person name="Norman A."/>
            <person name="Brown C.T."/>
            <person name="Singh A."/>
            <person name="Thomas B.C."/>
            <person name="Banfield J.F."/>
        </authorList>
    </citation>
    <scope>NUCLEOTIDE SEQUENCE [LARGE SCALE GENOMIC DNA]</scope>
    <source>
        <strain evidence="8">AMDSBA3</strain>
    </source>
</reference>
<dbReference type="PANTHER" id="PTHR42921">
    <property type="entry name" value="ACETOACETYL-COA SYNTHETASE"/>
    <property type="match status" value="1"/>
</dbReference>
<keyword evidence="4" id="KW-0067">ATP-binding</keyword>
<dbReference type="GO" id="GO:0006629">
    <property type="term" value="P:lipid metabolic process"/>
    <property type="evidence" value="ECO:0007669"/>
    <property type="project" value="InterPro"/>
</dbReference>
<dbReference type="NCBIfam" id="TIGR01217">
    <property type="entry name" value="ac_ac_CoA_syn"/>
    <property type="match status" value="1"/>
</dbReference>
<dbReference type="Gene3D" id="3.30.300.30">
    <property type="match status" value="1"/>
</dbReference>
<name>A0A2T2WLV6_9FIRM</name>
<evidence type="ECO:0000256" key="3">
    <source>
        <dbReference type="ARBA" id="ARBA00022741"/>
    </source>
</evidence>
<dbReference type="EMBL" id="PXYV01000007">
    <property type="protein sequence ID" value="PSR23217.1"/>
    <property type="molecule type" value="Genomic_DNA"/>
</dbReference>
<keyword evidence="2 8" id="KW-0436">Ligase</keyword>
<proteinExistence type="inferred from homology"/>
<evidence type="ECO:0000259" key="7">
    <source>
        <dbReference type="Pfam" id="PF16177"/>
    </source>
</evidence>
<protein>
    <submittedName>
        <fullName evidence="8">Acetoacetate--CoA ligase</fullName>
    </submittedName>
</protein>
<evidence type="ECO:0000313" key="9">
    <source>
        <dbReference type="Proteomes" id="UP000241848"/>
    </source>
</evidence>
<evidence type="ECO:0000313" key="8">
    <source>
        <dbReference type="EMBL" id="PSR23217.1"/>
    </source>
</evidence>
<organism evidence="8 9">
    <name type="scientific">Sulfobacillus acidophilus</name>
    <dbReference type="NCBI Taxonomy" id="53633"/>
    <lineage>
        <taxon>Bacteria</taxon>
        <taxon>Bacillati</taxon>
        <taxon>Bacillota</taxon>
        <taxon>Clostridia</taxon>
        <taxon>Eubacteriales</taxon>
        <taxon>Clostridiales Family XVII. Incertae Sedis</taxon>
        <taxon>Sulfobacillus</taxon>
    </lineage>
</organism>
<dbReference type="GO" id="GO:0005524">
    <property type="term" value="F:ATP binding"/>
    <property type="evidence" value="ECO:0007669"/>
    <property type="project" value="UniProtKB-KW"/>
</dbReference>
<dbReference type="CDD" id="cd05943">
    <property type="entry name" value="AACS"/>
    <property type="match status" value="1"/>
</dbReference>
<dbReference type="Pfam" id="PF13193">
    <property type="entry name" value="AMP-binding_C"/>
    <property type="match status" value="1"/>
</dbReference>
<dbReference type="PANTHER" id="PTHR42921:SF1">
    <property type="entry name" value="ACETOACETYL-COA SYNTHETASE"/>
    <property type="match status" value="1"/>
</dbReference>
<dbReference type="NCBIfam" id="NF002937">
    <property type="entry name" value="PRK03584.1"/>
    <property type="match status" value="1"/>
</dbReference>
<feature type="domain" description="Acetyl-coenzyme A synthetase N-terminal" evidence="7">
    <location>
        <begin position="43"/>
        <end position="99"/>
    </location>
</feature>